<name>A0AAD7N290_9AGAR</name>
<protein>
    <submittedName>
        <fullName evidence="1">Uncharacterized protein</fullName>
    </submittedName>
</protein>
<proteinExistence type="predicted"/>
<gene>
    <name evidence="1" type="ORF">B0H16DRAFT_1694015</name>
</gene>
<evidence type="ECO:0000313" key="2">
    <source>
        <dbReference type="Proteomes" id="UP001215598"/>
    </source>
</evidence>
<accession>A0AAD7N290</accession>
<keyword evidence="2" id="KW-1185">Reference proteome</keyword>
<dbReference type="EMBL" id="JARKIB010000099">
    <property type="protein sequence ID" value="KAJ7741297.1"/>
    <property type="molecule type" value="Genomic_DNA"/>
</dbReference>
<organism evidence="1 2">
    <name type="scientific">Mycena metata</name>
    <dbReference type="NCBI Taxonomy" id="1033252"/>
    <lineage>
        <taxon>Eukaryota</taxon>
        <taxon>Fungi</taxon>
        <taxon>Dikarya</taxon>
        <taxon>Basidiomycota</taxon>
        <taxon>Agaricomycotina</taxon>
        <taxon>Agaricomycetes</taxon>
        <taxon>Agaricomycetidae</taxon>
        <taxon>Agaricales</taxon>
        <taxon>Marasmiineae</taxon>
        <taxon>Mycenaceae</taxon>
        <taxon>Mycena</taxon>
    </lineage>
</organism>
<evidence type="ECO:0000313" key="1">
    <source>
        <dbReference type="EMBL" id="KAJ7741297.1"/>
    </source>
</evidence>
<sequence length="242" mass="27185">MIPDHEYPALFLSKHSKFGFLRRRLLLTSISLPLCSPISFLARCTQHYLTSSPAFSTAFEGPRPYLTKRKNLWRALSHRTPSWSLPSDNLGDEIGGPQQRSRRVHRLAGAIVEIRLAIMLPRLRPARDRRRWRTMVLRWCNPPPLNFDFDSRRYGLEELGSSGCVEGLFVVRVSVAEEIPGDNAPPCRLVSGLTVLAVCDLVMLYNFNRVIIPPSSCFYVHNALLGEVIDALSANSGSAGRV</sequence>
<reference evidence="1" key="1">
    <citation type="submission" date="2023-03" db="EMBL/GenBank/DDBJ databases">
        <title>Massive genome expansion in bonnet fungi (Mycena s.s.) driven by repeated elements and novel gene families across ecological guilds.</title>
        <authorList>
            <consortium name="Lawrence Berkeley National Laboratory"/>
            <person name="Harder C.B."/>
            <person name="Miyauchi S."/>
            <person name="Viragh M."/>
            <person name="Kuo A."/>
            <person name="Thoen E."/>
            <person name="Andreopoulos B."/>
            <person name="Lu D."/>
            <person name="Skrede I."/>
            <person name="Drula E."/>
            <person name="Henrissat B."/>
            <person name="Morin E."/>
            <person name="Kohler A."/>
            <person name="Barry K."/>
            <person name="LaButti K."/>
            <person name="Morin E."/>
            <person name="Salamov A."/>
            <person name="Lipzen A."/>
            <person name="Mereny Z."/>
            <person name="Hegedus B."/>
            <person name="Baldrian P."/>
            <person name="Stursova M."/>
            <person name="Weitz H."/>
            <person name="Taylor A."/>
            <person name="Grigoriev I.V."/>
            <person name="Nagy L.G."/>
            <person name="Martin F."/>
            <person name="Kauserud H."/>
        </authorList>
    </citation>
    <scope>NUCLEOTIDE SEQUENCE</scope>
    <source>
        <strain evidence="1">CBHHK182m</strain>
    </source>
</reference>
<comment type="caution">
    <text evidence="1">The sequence shown here is derived from an EMBL/GenBank/DDBJ whole genome shotgun (WGS) entry which is preliminary data.</text>
</comment>
<dbReference type="Proteomes" id="UP001215598">
    <property type="component" value="Unassembled WGS sequence"/>
</dbReference>
<dbReference type="AlphaFoldDB" id="A0AAD7N290"/>